<dbReference type="Proteomes" id="UP000606193">
    <property type="component" value="Unassembled WGS sequence"/>
</dbReference>
<reference evidence="1 2" key="1">
    <citation type="submission" date="2020-08" db="EMBL/GenBank/DDBJ databases">
        <title>Genome public.</title>
        <authorList>
            <person name="Liu C."/>
            <person name="Sun Q."/>
        </authorList>
    </citation>
    <scope>NUCLEOTIDE SEQUENCE [LARGE SCALE GENOMIC DNA]</scope>
    <source>
        <strain evidence="1 2">NSJ-37</strain>
    </source>
</reference>
<proteinExistence type="predicted"/>
<name>A0ABR7N3F0_9FIRM</name>
<dbReference type="Pfam" id="PF16264">
    <property type="entry name" value="SatD"/>
    <property type="match status" value="1"/>
</dbReference>
<evidence type="ECO:0000313" key="2">
    <source>
        <dbReference type="Proteomes" id="UP000606193"/>
    </source>
</evidence>
<evidence type="ECO:0000313" key="1">
    <source>
        <dbReference type="EMBL" id="MBC8563145.1"/>
    </source>
</evidence>
<dbReference type="RefSeq" id="WP_249298295.1">
    <property type="nucleotide sequence ID" value="NZ_JACRSX010000016.1"/>
</dbReference>
<sequence length="285" mass="34030">MKYAAIMFDVVESRKYYDRYDVQNVLMGCVDYLNTIYGQGIKKKVVSSAGDEFQGLFFDLQAAFLYIKKLQLLIYPIKIRCGIGYGKIKYDVEEWTSSAFDGEAYYLARDAINAVKRKKSNVICFNTNSKYDRYLNEFCLSTQQIRLRQPQIANIIEIISDIMLPLKDSWEDISFYSWLLDNRYKLLEQEYWSMGYRRQESQEMPVINYEMLYENRNLYNAKKDDKLSFYMDEFWVRGMSTEIARIMNTSRQNIDRYIISARIKERRTRDKAIFDLLGEDIWKTI</sequence>
<dbReference type="InterPro" id="IPR032580">
    <property type="entry name" value="SatD"/>
</dbReference>
<dbReference type="EMBL" id="JACRSX010000016">
    <property type="protein sequence ID" value="MBC8563145.1"/>
    <property type="molecule type" value="Genomic_DNA"/>
</dbReference>
<organism evidence="1 2">
    <name type="scientific">Jutongia huaianensis</name>
    <dbReference type="NCBI Taxonomy" id="2763668"/>
    <lineage>
        <taxon>Bacteria</taxon>
        <taxon>Bacillati</taxon>
        <taxon>Bacillota</taxon>
        <taxon>Clostridia</taxon>
        <taxon>Lachnospirales</taxon>
        <taxon>Lachnospiraceae</taxon>
        <taxon>Jutongia</taxon>
    </lineage>
</organism>
<comment type="caution">
    <text evidence="1">The sequence shown here is derived from an EMBL/GenBank/DDBJ whole genome shotgun (WGS) entry which is preliminary data.</text>
</comment>
<accession>A0ABR7N3F0</accession>
<keyword evidence="2" id="KW-1185">Reference proteome</keyword>
<gene>
    <name evidence="1" type="ORF">H8704_10980</name>
</gene>
<evidence type="ECO:0008006" key="3">
    <source>
        <dbReference type="Google" id="ProtNLM"/>
    </source>
</evidence>
<protein>
    <recommendedName>
        <fullName evidence="3">Guanylate cyclase domain-containing protein</fullName>
    </recommendedName>
</protein>